<dbReference type="EMBL" id="JAUCMV010000006">
    <property type="protein sequence ID" value="KAK0390448.1"/>
    <property type="molecule type" value="Genomic_DNA"/>
</dbReference>
<dbReference type="AlphaFoldDB" id="A0AA39GPM6"/>
<dbReference type="Proteomes" id="UP001175271">
    <property type="component" value="Unassembled WGS sequence"/>
</dbReference>
<keyword evidence="2" id="KW-1185">Reference proteome</keyword>
<protein>
    <submittedName>
        <fullName evidence="1">Uncharacterized protein</fullName>
    </submittedName>
</protein>
<gene>
    <name evidence="1" type="ORF">QR680_019358</name>
</gene>
<reference evidence="1" key="1">
    <citation type="submission" date="2023-06" db="EMBL/GenBank/DDBJ databases">
        <title>Genomic analysis of the entomopathogenic nematode Steinernema hermaphroditum.</title>
        <authorList>
            <person name="Schwarz E.M."/>
            <person name="Heppert J.K."/>
            <person name="Baniya A."/>
            <person name="Schwartz H.T."/>
            <person name="Tan C.-H."/>
            <person name="Antoshechkin I."/>
            <person name="Sternberg P.W."/>
            <person name="Goodrich-Blair H."/>
            <person name="Dillman A.R."/>
        </authorList>
    </citation>
    <scope>NUCLEOTIDE SEQUENCE</scope>
    <source>
        <strain evidence="1">PS9179</strain>
        <tissue evidence="1">Whole animal</tissue>
    </source>
</reference>
<evidence type="ECO:0000313" key="2">
    <source>
        <dbReference type="Proteomes" id="UP001175271"/>
    </source>
</evidence>
<name>A0AA39GPM6_9BILA</name>
<proteinExistence type="predicted"/>
<sequence length="317" mass="36823">MQNSVSVGNLMSLLAKENYTEQEQMELKSLYGSYAYENRTDRLYYSIYIGLNLEQCCIDYTISLGPMAAIVEKPVPIDYLTAIKKVCCAEIRIEVNSRRMTPLTPEDADKMAMLLANNPESLKNFMLFDTLPMCSYLTNMIRSIRSMEKICLHVKTLVPESIDWEAFFCHHWRQNMAEANLILEDVVNPEDIHNSLGELMTGEKFKGVTVKFGETETARKVRDDFFLNILCYWHSSEFVDYMNKSHFAELWVSPSMFEDLNNRFLQPGDRNKPYLVHPKGMTHFLYIRPCHASVCDYAFRILFDDEDHLYIKSVLTG</sequence>
<organism evidence="1 2">
    <name type="scientific">Steinernema hermaphroditum</name>
    <dbReference type="NCBI Taxonomy" id="289476"/>
    <lineage>
        <taxon>Eukaryota</taxon>
        <taxon>Metazoa</taxon>
        <taxon>Ecdysozoa</taxon>
        <taxon>Nematoda</taxon>
        <taxon>Chromadorea</taxon>
        <taxon>Rhabditida</taxon>
        <taxon>Tylenchina</taxon>
        <taxon>Panagrolaimomorpha</taxon>
        <taxon>Strongyloidoidea</taxon>
        <taxon>Steinernematidae</taxon>
        <taxon>Steinernema</taxon>
    </lineage>
</organism>
<evidence type="ECO:0000313" key="1">
    <source>
        <dbReference type="EMBL" id="KAK0390448.1"/>
    </source>
</evidence>
<accession>A0AA39GPM6</accession>
<comment type="caution">
    <text evidence="1">The sequence shown here is derived from an EMBL/GenBank/DDBJ whole genome shotgun (WGS) entry which is preliminary data.</text>
</comment>